<accession>A0A915DC88</accession>
<evidence type="ECO:0000313" key="1">
    <source>
        <dbReference type="Proteomes" id="UP000887574"/>
    </source>
</evidence>
<dbReference type="AlphaFoldDB" id="A0A915DC88"/>
<sequence>MNGVIYWKQDVLQYLLRSPDDRCVTVVSKRTAVTYRHREHLTLKVGDAFVVSPHLDSPYCFPDKQSSIEMKVVGIDEHLDSVLLQSEVDLCNGKPYIRISQCGETYVQLGLSVTDRQSSLAITHGVITSAIEDDNFRIMASGGMRAGDSGGGIYSVNGSFLGMAVECDAETHDLSDTLKETLDKMDNRWTSRCHFIPSGYIRKAFRDIGINVID</sequence>
<organism evidence="1 2">
    <name type="scientific">Ditylenchus dipsaci</name>
    <dbReference type="NCBI Taxonomy" id="166011"/>
    <lineage>
        <taxon>Eukaryota</taxon>
        <taxon>Metazoa</taxon>
        <taxon>Ecdysozoa</taxon>
        <taxon>Nematoda</taxon>
        <taxon>Chromadorea</taxon>
        <taxon>Rhabditida</taxon>
        <taxon>Tylenchina</taxon>
        <taxon>Tylenchomorpha</taxon>
        <taxon>Sphaerularioidea</taxon>
        <taxon>Anguinidae</taxon>
        <taxon>Anguininae</taxon>
        <taxon>Ditylenchus</taxon>
    </lineage>
</organism>
<keyword evidence="1" id="KW-1185">Reference proteome</keyword>
<dbReference type="InterPro" id="IPR009003">
    <property type="entry name" value="Peptidase_S1_PA"/>
</dbReference>
<name>A0A915DC88_9BILA</name>
<reference evidence="2" key="1">
    <citation type="submission" date="2022-11" db="UniProtKB">
        <authorList>
            <consortium name="WormBaseParasite"/>
        </authorList>
    </citation>
    <scope>IDENTIFICATION</scope>
</reference>
<evidence type="ECO:0000313" key="2">
    <source>
        <dbReference type="WBParaSite" id="jg18346"/>
    </source>
</evidence>
<proteinExistence type="predicted"/>
<dbReference type="Proteomes" id="UP000887574">
    <property type="component" value="Unplaced"/>
</dbReference>
<dbReference type="WBParaSite" id="jg18346">
    <property type="protein sequence ID" value="jg18346"/>
    <property type="gene ID" value="jg18346"/>
</dbReference>
<dbReference type="SUPFAM" id="SSF50494">
    <property type="entry name" value="Trypsin-like serine proteases"/>
    <property type="match status" value="1"/>
</dbReference>
<protein>
    <submittedName>
        <fullName evidence="2">Uncharacterized protein</fullName>
    </submittedName>
</protein>